<reference evidence="1" key="1">
    <citation type="journal article" date="2019" name="Sci. Rep.">
        <title>Draft genome of Tanacetum cinerariifolium, the natural source of mosquito coil.</title>
        <authorList>
            <person name="Yamashiro T."/>
            <person name="Shiraishi A."/>
            <person name="Satake H."/>
            <person name="Nakayama K."/>
        </authorList>
    </citation>
    <scope>NUCLEOTIDE SEQUENCE</scope>
</reference>
<gene>
    <name evidence="1" type="ORF">Tci_929778</name>
</gene>
<feature type="non-terminal residue" evidence="1">
    <location>
        <position position="86"/>
    </location>
</feature>
<sequence>CAHFPGALAKGHDHVHVDGAKRILRARLFDRAAQAAEGDIDPTAEFCEQRGEVAYGVFQVRVFGQRAAAWRQYAADGGLIEQAIEQ</sequence>
<accession>A0A699XDK8</accession>
<name>A0A699XDK8_TANCI</name>
<evidence type="ECO:0000313" key="1">
    <source>
        <dbReference type="EMBL" id="GFD57809.1"/>
    </source>
</evidence>
<feature type="non-terminal residue" evidence="1">
    <location>
        <position position="1"/>
    </location>
</feature>
<dbReference type="EMBL" id="BKCJ011845204">
    <property type="protein sequence ID" value="GFD57809.1"/>
    <property type="molecule type" value="Genomic_DNA"/>
</dbReference>
<comment type="caution">
    <text evidence="1">The sequence shown here is derived from an EMBL/GenBank/DDBJ whole genome shotgun (WGS) entry which is preliminary data.</text>
</comment>
<protein>
    <submittedName>
        <fullName evidence="1">Uncharacterized protein</fullName>
    </submittedName>
</protein>
<proteinExistence type="predicted"/>
<organism evidence="1">
    <name type="scientific">Tanacetum cinerariifolium</name>
    <name type="common">Dalmatian daisy</name>
    <name type="synonym">Chrysanthemum cinerariifolium</name>
    <dbReference type="NCBI Taxonomy" id="118510"/>
    <lineage>
        <taxon>Eukaryota</taxon>
        <taxon>Viridiplantae</taxon>
        <taxon>Streptophyta</taxon>
        <taxon>Embryophyta</taxon>
        <taxon>Tracheophyta</taxon>
        <taxon>Spermatophyta</taxon>
        <taxon>Magnoliopsida</taxon>
        <taxon>eudicotyledons</taxon>
        <taxon>Gunneridae</taxon>
        <taxon>Pentapetalae</taxon>
        <taxon>asterids</taxon>
        <taxon>campanulids</taxon>
        <taxon>Asterales</taxon>
        <taxon>Asteraceae</taxon>
        <taxon>Asteroideae</taxon>
        <taxon>Anthemideae</taxon>
        <taxon>Anthemidinae</taxon>
        <taxon>Tanacetum</taxon>
    </lineage>
</organism>
<dbReference type="AlphaFoldDB" id="A0A699XDK8"/>